<name>A0A7W7T284_9PSEU</name>
<dbReference type="RefSeq" id="WP_184668655.1">
    <property type="nucleotide sequence ID" value="NZ_BAABAI010000013.1"/>
</dbReference>
<dbReference type="AlphaFoldDB" id="A0A7W7T284"/>
<keyword evidence="2" id="KW-1185">Reference proteome</keyword>
<evidence type="ECO:0008006" key="3">
    <source>
        <dbReference type="Google" id="ProtNLM"/>
    </source>
</evidence>
<dbReference type="Proteomes" id="UP000542674">
    <property type="component" value="Unassembled WGS sequence"/>
</dbReference>
<evidence type="ECO:0000313" key="1">
    <source>
        <dbReference type="EMBL" id="MBB4965214.1"/>
    </source>
</evidence>
<gene>
    <name evidence="1" type="ORF">F4559_002573</name>
</gene>
<organism evidence="1 2">
    <name type="scientific">Saccharothrix violaceirubra</name>
    <dbReference type="NCBI Taxonomy" id="413306"/>
    <lineage>
        <taxon>Bacteria</taxon>
        <taxon>Bacillati</taxon>
        <taxon>Actinomycetota</taxon>
        <taxon>Actinomycetes</taxon>
        <taxon>Pseudonocardiales</taxon>
        <taxon>Pseudonocardiaceae</taxon>
        <taxon>Saccharothrix</taxon>
    </lineage>
</organism>
<comment type="caution">
    <text evidence="1">The sequence shown here is derived from an EMBL/GenBank/DDBJ whole genome shotgun (WGS) entry which is preliminary data.</text>
</comment>
<evidence type="ECO:0000313" key="2">
    <source>
        <dbReference type="Proteomes" id="UP000542674"/>
    </source>
</evidence>
<protein>
    <recommendedName>
        <fullName evidence="3">Immunity protein 21 of polymorphic toxin system</fullName>
    </recommendedName>
</protein>
<reference evidence="1 2" key="1">
    <citation type="submission" date="2020-08" db="EMBL/GenBank/DDBJ databases">
        <title>Sequencing the genomes of 1000 actinobacteria strains.</title>
        <authorList>
            <person name="Klenk H.-P."/>
        </authorList>
    </citation>
    <scope>NUCLEOTIDE SEQUENCE [LARGE SCALE GENOMIC DNA]</scope>
    <source>
        <strain evidence="1 2">DSM 45084</strain>
    </source>
</reference>
<proteinExistence type="predicted"/>
<accession>A0A7W7T284</accession>
<sequence length="140" mass="15386">MTVAELEASTEIDVLVEHHWFGVGDPDSTEDTPIPDPGAWFAAGDSLVMFQSEEDIVRARLHLEWHTDRPPLDSAQWPHSTEIDLHLPSGVFTVDEGVAGVTGPVFTVPAGRYRARLGWRPAPPSTTEPEAYALVSFWPA</sequence>
<dbReference type="EMBL" id="JACHJS010000001">
    <property type="protein sequence ID" value="MBB4965214.1"/>
    <property type="molecule type" value="Genomic_DNA"/>
</dbReference>